<feature type="region of interest" description="Disordered" evidence="6">
    <location>
        <begin position="243"/>
        <end position="265"/>
    </location>
</feature>
<dbReference type="GO" id="GO:0000940">
    <property type="term" value="C:outer kinetochore"/>
    <property type="evidence" value="ECO:0007669"/>
    <property type="project" value="TreeGrafter"/>
</dbReference>
<organism evidence="7 8">
    <name type="scientific">Strigops habroptila</name>
    <name type="common">Kakapo</name>
    <dbReference type="NCBI Taxonomy" id="2489341"/>
    <lineage>
        <taxon>Eukaryota</taxon>
        <taxon>Metazoa</taxon>
        <taxon>Chordata</taxon>
        <taxon>Craniata</taxon>
        <taxon>Vertebrata</taxon>
        <taxon>Euteleostomi</taxon>
        <taxon>Archelosauria</taxon>
        <taxon>Archosauria</taxon>
        <taxon>Dinosauria</taxon>
        <taxon>Saurischia</taxon>
        <taxon>Theropoda</taxon>
        <taxon>Coelurosauria</taxon>
        <taxon>Aves</taxon>
        <taxon>Neognathae</taxon>
        <taxon>Neoaves</taxon>
        <taxon>Telluraves</taxon>
        <taxon>Australaves</taxon>
        <taxon>Psittaciformes</taxon>
        <taxon>Psittacidae</taxon>
        <taxon>Strigops</taxon>
    </lineage>
</organism>
<dbReference type="PANTHER" id="PTHR28573:SF1">
    <property type="entry name" value="SPINDLE AND KINETOCHORE-ASSOCIATED PROTEIN 1"/>
    <property type="match status" value="1"/>
</dbReference>
<feature type="region of interest" description="Disordered" evidence="6">
    <location>
        <begin position="192"/>
        <end position="217"/>
    </location>
</feature>
<dbReference type="Ensembl" id="ENSSHBT00005015908.1">
    <property type="protein sequence ID" value="ENSSHBP00005013217.1"/>
    <property type="gene ID" value="ENSSHBG00005011601.1"/>
</dbReference>
<evidence type="ECO:0000256" key="4">
    <source>
        <dbReference type="ARBA" id="ARBA00047202"/>
    </source>
</evidence>
<comment type="similarity">
    <text evidence="1">Belongs to the SKA1 family.</text>
</comment>
<protein>
    <recommendedName>
        <fullName evidence="3">SKA complex subunit 1</fullName>
    </recommendedName>
    <alternativeName>
        <fullName evidence="4">Spindle and kinetochore-associated protein 1</fullName>
    </alternativeName>
</protein>
<dbReference type="GO" id="GO:0008017">
    <property type="term" value="F:microtubule binding"/>
    <property type="evidence" value="ECO:0007669"/>
    <property type="project" value="InterPro"/>
</dbReference>
<dbReference type="Pfam" id="PF07160">
    <property type="entry name" value="SKA1"/>
    <property type="match status" value="2"/>
</dbReference>
<reference evidence="7" key="3">
    <citation type="submission" date="2025-09" db="UniProtKB">
        <authorList>
            <consortium name="Ensembl"/>
        </authorList>
    </citation>
    <scope>IDENTIFICATION</scope>
</reference>
<dbReference type="AlphaFoldDB" id="A0A672UDM5"/>
<dbReference type="InterPro" id="IPR009829">
    <property type="entry name" value="SKA1"/>
</dbReference>
<dbReference type="Gene3D" id="6.10.250.1370">
    <property type="match status" value="1"/>
</dbReference>
<reference evidence="7" key="2">
    <citation type="submission" date="2025-08" db="UniProtKB">
        <authorList>
            <consortium name="Ensembl"/>
        </authorList>
    </citation>
    <scope>IDENTIFICATION</scope>
</reference>
<sequence>MAEALMPSDVFFSDLDILCNETKRKVLEVKRILQFRNIDYKPSIRYGVFKIRQQMIILHDILSKMESEVQRNVKLNASLNELQEAAEGQERQAQYFMEKVLPNRVCQDCVPKQSENRDEHQLIQETKLRKPTKPAVLPAKVPAKTSRNPGQVPVVPKQSENRDEHHLIQETKLRKPTKLTRVSEVPALPAKVPAKTSRNPGQVPVVPKQSENRDEHQLIQETKLRKPTKLTRVSEVPALPAKVPAKTSRNPGQVPVVPKQSENRDEHQLIQETKLTKPTKPAVLPAKLLPVTSEDFGQVPVYMKGRLTCEQINAVIKDINKAVMIKYKIRNQSPRSLSAPNRNLYYRYMKEETEATEGCSFIVEEDIKLFTCLKTDKRFYQVITILRHCRRLKEVRTTGVTRYLIC</sequence>
<dbReference type="KEGG" id="shab:115600919"/>
<evidence type="ECO:0000256" key="2">
    <source>
        <dbReference type="ARBA" id="ARBA00023054"/>
    </source>
</evidence>
<name>A0A672UDM5_STRHB</name>
<keyword evidence="2 5" id="KW-0175">Coiled coil</keyword>
<dbReference type="GeneTree" id="ENSGT00940000166139"/>
<dbReference type="PANTHER" id="PTHR28573">
    <property type="entry name" value="SPINDLE AND KINETOCHORE-ASSOCIATED PROTEIN 1"/>
    <property type="match status" value="1"/>
</dbReference>
<dbReference type="CTD" id="220134"/>
<evidence type="ECO:0000256" key="5">
    <source>
        <dbReference type="SAM" id="Coils"/>
    </source>
</evidence>
<accession>A0A672UDM5</accession>
<gene>
    <name evidence="7" type="primary">SKA1</name>
</gene>
<proteinExistence type="inferred from homology"/>
<dbReference type="RefSeq" id="XP_030326239.1">
    <property type="nucleotide sequence ID" value="XM_030470379.1"/>
</dbReference>
<dbReference type="GO" id="GO:0051301">
    <property type="term" value="P:cell division"/>
    <property type="evidence" value="ECO:0007669"/>
    <property type="project" value="InterPro"/>
</dbReference>
<evidence type="ECO:0000256" key="1">
    <source>
        <dbReference type="ARBA" id="ARBA00006836"/>
    </source>
</evidence>
<reference evidence="7 8" key="1">
    <citation type="submission" date="2019-11" db="EMBL/GenBank/DDBJ databases">
        <title>Strigops habroptila (kakapo) genome, bStrHab1, primary haplotype, v2.</title>
        <authorList>
            <person name="Jarvis E.D."/>
            <person name="Howard J."/>
            <person name="Rhie A."/>
            <person name="Phillippy A."/>
            <person name="Korlach J."/>
            <person name="Digby A."/>
            <person name="Iorns D."/>
            <person name="Eason D."/>
            <person name="Robertson B."/>
            <person name="Raemaekers T."/>
            <person name="Howe K."/>
            <person name="Lewin H."/>
            <person name="Damas J."/>
            <person name="Hastie A."/>
            <person name="Tracey A."/>
            <person name="Chow W."/>
            <person name="Fedrigo O."/>
        </authorList>
    </citation>
    <scope>NUCLEOTIDE SEQUENCE [LARGE SCALE GENOMIC DNA]</scope>
</reference>
<dbReference type="FunFam" id="1.10.10.1890:FF:000002">
    <property type="entry name" value="Spindle and kinetochore-associated protein 1"/>
    <property type="match status" value="1"/>
</dbReference>
<dbReference type="GO" id="GO:0072686">
    <property type="term" value="C:mitotic spindle"/>
    <property type="evidence" value="ECO:0007669"/>
    <property type="project" value="TreeGrafter"/>
</dbReference>
<feature type="region of interest" description="Disordered" evidence="6">
    <location>
        <begin position="141"/>
        <end position="165"/>
    </location>
</feature>
<dbReference type="GO" id="GO:0031110">
    <property type="term" value="P:regulation of microtubule polymerization or depolymerization"/>
    <property type="evidence" value="ECO:0007669"/>
    <property type="project" value="TreeGrafter"/>
</dbReference>
<evidence type="ECO:0000313" key="7">
    <source>
        <dbReference type="Ensembl" id="ENSSHBP00005013217.1"/>
    </source>
</evidence>
<dbReference type="GO" id="GO:0007059">
    <property type="term" value="P:chromosome segregation"/>
    <property type="evidence" value="ECO:0007669"/>
    <property type="project" value="InterPro"/>
</dbReference>
<evidence type="ECO:0000256" key="6">
    <source>
        <dbReference type="SAM" id="MobiDB-lite"/>
    </source>
</evidence>
<evidence type="ECO:0000256" key="3">
    <source>
        <dbReference type="ARBA" id="ARBA00047182"/>
    </source>
</evidence>
<dbReference type="GeneID" id="115600919"/>
<evidence type="ECO:0000313" key="8">
    <source>
        <dbReference type="Proteomes" id="UP000472266"/>
    </source>
</evidence>
<dbReference type="InParanoid" id="A0A672UDM5"/>
<dbReference type="OrthoDB" id="5962at2759"/>
<dbReference type="Gene3D" id="1.10.10.1890">
    <property type="entry name" value="Ska1 microtubule binding domain-like"/>
    <property type="match status" value="1"/>
</dbReference>
<dbReference type="InterPro" id="IPR042031">
    <property type="entry name" value="SKA1_MBD_sf"/>
</dbReference>
<dbReference type="Proteomes" id="UP000472266">
    <property type="component" value="Chromosome 3"/>
</dbReference>
<keyword evidence="8" id="KW-1185">Reference proteome</keyword>
<dbReference type="GO" id="GO:0005876">
    <property type="term" value="C:spindle microtubule"/>
    <property type="evidence" value="ECO:0007669"/>
    <property type="project" value="TreeGrafter"/>
</dbReference>
<feature type="coiled-coil region" evidence="5">
    <location>
        <begin position="65"/>
        <end position="99"/>
    </location>
</feature>
<dbReference type="GO" id="GO:0000278">
    <property type="term" value="P:mitotic cell cycle"/>
    <property type="evidence" value="ECO:0007669"/>
    <property type="project" value="TreeGrafter"/>
</dbReference>